<evidence type="ECO:0000313" key="2">
    <source>
        <dbReference type="Proteomes" id="UP001499993"/>
    </source>
</evidence>
<keyword evidence="2" id="KW-1185">Reference proteome</keyword>
<accession>A0ABP9GS32</accession>
<organism evidence="1 2">
    <name type="scientific">Streptomonospora halophila</name>
    <dbReference type="NCBI Taxonomy" id="427369"/>
    <lineage>
        <taxon>Bacteria</taxon>
        <taxon>Bacillati</taxon>
        <taxon>Actinomycetota</taxon>
        <taxon>Actinomycetes</taxon>
        <taxon>Streptosporangiales</taxon>
        <taxon>Nocardiopsidaceae</taxon>
        <taxon>Streptomonospora</taxon>
    </lineage>
</organism>
<sequence length="60" mass="6684">MRQSVFQHIEAAETQLEKLYTFREEIHPAVQPSEHADLTYKIAMIHVSLANGIRGGCGCG</sequence>
<protein>
    <submittedName>
        <fullName evidence="1">Uncharacterized protein</fullName>
    </submittedName>
</protein>
<evidence type="ECO:0000313" key="1">
    <source>
        <dbReference type="EMBL" id="GAA4951921.1"/>
    </source>
</evidence>
<reference evidence="2" key="1">
    <citation type="journal article" date="2019" name="Int. J. Syst. Evol. Microbiol.">
        <title>The Global Catalogue of Microorganisms (GCM) 10K type strain sequencing project: providing services to taxonomists for standard genome sequencing and annotation.</title>
        <authorList>
            <consortium name="The Broad Institute Genomics Platform"/>
            <consortium name="The Broad Institute Genome Sequencing Center for Infectious Disease"/>
            <person name="Wu L."/>
            <person name="Ma J."/>
        </authorList>
    </citation>
    <scope>NUCLEOTIDE SEQUENCE [LARGE SCALE GENOMIC DNA]</scope>
    <source>
        <strain evidence="2">JCM 18123</strain>
    </source>
</reference>
<comment type="caution">
    <text evidence="1">The sequence shown here is derived from an EMBL/GenBank/DDBJ whole genome shotgun (WGS) entry which is preliminary data.</text>
</comment>
<name>A0ABP9GS32_9ACTN</name>
<dbReference type="Proteomes" id="UP001499993">
    <property type="component" value="Unassembled WGS sequence"/>
</dbReference>
<gene>
    <name evidence="1" type="ORF">GCM10023224_40730</name>
</gene>
<proteinExistence type="predicted"/>
<dbReference type="EMBL" id="BAABIK010000026">
    <property type="protein sequence ID" value="GAA4951921.1"/>
    <property type="molecule type" value="Genomic_DNA"/>
</dbReference>